<protein>
    <submittedName>
        <fullName evidence="1">AlNc14C257G9752 protein</fullName>
    </submittedName>
</protein>
<proteinExistence type="predicted"/>
<reference evidence="1" key="1">
    <citation type="journal article" date="2011" name="PLoS Biol.">
        <title>Gene gain and loss during evolution of obligate parasitism in the white rust pathogen of Arabidopsis thaliana.</title>
        <authorList>
            <person name="Kemen E."/>
            <person name="Gardiner A."/>
            <person name="Schultz-Larsen T."/>
            <person name="Kemen A.C."/>
            <person name="Balmuth A.L."/>
            <person name="Robert-Seilaniantz A."/>
            <person name="Bailey K."/>
            <person name="Holub E."/>
            <person name="Studholme D.J."/>
            <person name="Maclean D."/>
            <person name="Jones J.D."/>
        </authorList>
    </citation>
    <scope>NUCLEOTIDE SEQUENCE</scope>
</reference>
<name>F0WTS7_9STRA</name>
<dbReference type="EMBL" id="FR824302">
    <property type="protein sequence ID" value="CCA24770.1"/>
    <property type="molecule type" value="Genomic_DNA"/>
</dbReference>
<evidence type="ECO:0000313" key="1">
    <source>
        <dbReference type="EMBL" id="CCA24770.1"/>
    </source>
</evidence>
<sequence length="112" mass="12739">MATLRMKTCDGINFDGNCTIVTSETLFNLLPIPMQETAHRVPLCRANFPAWCRSQGKKVLENTGSFGYAGISPIELDAFYDAIRLNQIDQVRKFLDKYPQALYIKLFVILFT</sequence>
<dbReference type="AlphaFoldDB" id="F0WTS7"/>
<dbReference type="HOGENOM" id="CLU_2150578_0_0_1"/>
<accession>F0WTS7</accession>
<organism evidence="1">
    <name type="scientific">Albugo laibachii Nc14</name>
    <dbReference type="NCBI Taxonomy" id="890382"/>
    <lineage>
        <taxon>Eukaryota</taxon>
        <taxon>Sar</taxon>
        <taxon>Stramenopiles</taxon>
        <taxon>Oomycota</taxon>
        <taxon>Peronosporomycetes</taxon>
        <taxon>Albuginales</taxon>
        <taxon>Albuginaceae</taxon>
        <taxon>Albugo</taxon>
    </lineage>
</organism>
<gene>
    <name evidence="1" type="primary">AlNc14C257G9752</name>
    <name evidence="1" type="ORF">ALNC14_109140</name>
</gene>
<reference evidence="1" key="2">
    <citation type="submission" date="2011-02" db="EMBL/GenBank/DDBJ databases">
        <authorList>
            <person name="MacLean D."/>
        </authorList>
    </citation>
    <scope>NUCLEOTIDE SEQUENCE</scope>
</reference>